<dbReference type="InterPro" id="IPR000504">
    <property type="entry name" value="RRM_dom"/>
</dbReference>
<keyword evidence="6" id="KW-1185">Reference proteome</keyword>
<dbReference type="EMBL" id="MU167229">
    <property type="protein sequence ID" value="KAG0149312.1"/>
    <property type="molecule type" value="Genomic_DNA"/>
</dbReference>
<feature type="region of interest" description="Disordered" evidence="2">
    <location>
        <begin position="164"/>
        <end position="218"/>
    </location>
</feature>
<feature type="compositionally biased region" description="Polar residues" evidence="2">
    <location>
        <begin position="267"/>
        <end position="277"/>
    </location>
</feature>
<name>A0A9P6NS42_9BASI</name>
<dbReference type="SUPFAM" id="SSF54928">
    <property type="entry name" value="RNA-binding domain, RBD"/>
    <property type="match status" value="1"/>
</dbReference>
<comment type="caution">
    <text evidence="5">The sequence shown here is derived from an EMBL/GenBank/DDBJ whole genome shotgun (WGS) entry which is preliminary data.</text>
</comment>
<feature type="region of interest" description="Disordered" evidence="2">
    <location>
        <begin position="713"/>
        <end position="768"/>
    </location>
</feature>
<feature type="compositionally biased region" description="Basic and acidic residues" evidence="2">
    <location>
        <begin position="278"/>
        <end position="288"/>
    </location>
</feature>
<dbReference type="InterPro" id="IPR035979">
    <property type="entry name" value="RBD_domain_sf"/>
</dbReference>
<dbReference type="GO" id="GO:0003729">
    <property type="term" value="F:mRNA binding"/>
    <property type="evidence" value="ECO:0007669"/>
    <property type="project" value="TreeGrafter"/>
</dbReference>
<evidence type="ECO:0000259" key="4">
    <source>
        <dbReference type="PROSITE" id="PS50882"/>
    </source>
</evidence>
<feature type="compositionally biased region" description="Low complexity" evidence="2">
    <location>
        <begin position="47"/>
        <end position="60"/>
    </location>
</feature>
<dbReference type="Gene3D" id="3.30.70.330">
    <property type="match status" value="1"/>
</dbReference>
<dbReference type="AlphaFoldDB" id="A0A9P6NS42"/>
<evidence type="ECO:0008006" key="7">
    <source>
        <dbReference type="Google" id="ProtNLM"/>
    </source>
</evidence>
<dbReference type="InterPro" id="IPR045168">
    <property type="entry name" value="YTH_prot"/>
</dbReference>
<dbReference type="Pfam" id="PF25701">
    <property type="entry name" value="RRM_YTH1"/>
    <property type="match status" value="1"/>
</dbReference>
<feature type="region of interest" description="Disordered" evidence="2">
    <location>
        <begin position="250"/>
        <end position="356"/>
    </location>
</feature>
<feature type="region of interest" description="Disordered" evidence="2">
    <location>
        <begin position="659"/>
        <end position="686"/>
    </location>
</feature>
<evidence type="ECO:0000256" key="2">
    <source>
        <dbReference type="SAM" id="MobiDB-lite"/>
    </source>
</evidence>
<dbReference type="InterPro" id="IPR057720">
    <property type="entry name" value="RRM_YTH1"/>
</dbReference>
<evidence type="ECO:0000256" key="1">
    <source>
        <dbReference type="PROSITE-ProRule" id="PRU00176"/>
    </source>
</evidence>
<feature type="compositionally biased region" description="Basic residues" evidence="2">
    <location>
        <begin position="310"/>
        <end position="324"/>
    </location>
</feature>
<feature type="compositionally biased region" description="Low complexity" evidence="2">
    <location>
        <begin position="670"/>
        <end position="684"/>
    </location>
</feature>
<dbReference type="GO" id="GO:1990247">
    <property type="term" value="F:N6-methyladenosine-containing RNA reader activity"/>
    <property type="evidence" value="ECO:0007669"/>
    <property type="project" value="TreeGrafter"/>
</dbReference>
<feature type="region of interest" description="Disordered" evidence="2">
    <location>
        <begin position="105"/>
        <end position="146"/>
    </location>
</feature>
<dbReference type="PANTHER" id="PTHR12357:SF3">
    <property type="entry name" value="YTH DOMAIN-CONTAINING PROTEIN 1"/>
    <property type="match status" value="1"/>
</dbReference>
<organism evidence="5 6">
    <name type="scientific">Cronartium quercuum f. sp. fusiforme G11</name>
    <dbReference type="NCBI Taxonomy" id="708437"/>
    <lineage>
        <taxon>Eukaryota</taxon>
        <taxon>Fungi</taxon>
        <taxon>Dikarya</taxon>
        <taxon>Basidiomycota</taxon>
        <taxon>Pucciniomycotina</taxon>
        <taxon>Pucciniomycetes</taxon>
        <taxon>Pucciniales</taxon>
        <taxon>Coleosporiaceae</taxon>
        <taxon>Cronartium</taxon>
    </lineage>
</organism>
<dbReference type="CDD" id="cd21134">
    <property type="entry name" value="YTH"/>
    <property type="match status" value="1"/>
</dbReference>
<dbReference type="PROSITE" id="PS50102">
    <property type="entry name" value="RRM"/>
    <property type="match status" value="1"/>
</dbReference>
<feature type="compositionally biased region" description="Low complexity" evidence="2">
    <location>
        <begin position="759"/>
        <end position="768"/>
    </location>
</feature>
<feature type="region of interest" description="Disordered" evidence="2">
    <location>
        <begin position="1"/>
        <end position="76"/>
    </location>
</feature>
<evidence type="ECO:0000259" key="3">
    <source>
        <dbReference type="PROSITE" id="PS50102"/>
    </source>
</evidence>
<feature type="compositionally biased region" description="Polar residues" evidence="2">
    <location>
        <begin position="109"/>
        <end position="127"/>
    </location>
</feature>
<dbReference type="PANTHER" id="PTHR12357">
    <property type="entry name" value="YTH YT521-B HOMOLOGY DOMAIN-CONTAINING"/>
    <property type="match status" value="1"/>
</dbReference>
<proteinExistence type="predicted"/>
<feature type="compositionally biased region" description="Low complexity" evidence="2">
    <location>
        <begin position="1"/>
        <end position="14"/>
    </location>
</feature>
<dbReference type="Pfam" id="PF04146">
    <property type="entry name" value="YTH"/>
    <property type="match status" value="1"/>
</dbReference>
<dbReference type="OrthoDB" id="6103986at2759"/>
<reference evidence="5" key="1">
    <citation type="submission" date="2013-11" db="EMBL/GenBank/DDBJ databases">
        <title>Genome sequence of the fusiform rust pathogen reveals effectors for host alternation and coevolution with pine.</title>
        <authorList>
            <consortium name="DOE Joint Genome Institute"/>
            <person name="Smith K."/>
            <person name="Pendleton A."/>
            <person name="Kubisiak T."/>
            <person name="Anderson C."/>
            <person name="Salamov A."/>
            <person name="Aerts A."/>
            <person name="Riley R."/>
            <person name="Clum A."/>
            <person name="Lindquist E."/>
            <person name="Ence D."/>
            <person name="Campbell M."/>
            <person name="Kronenberg Z."/>
            <person name="Feau N."/>
            <person name="Dhillon B."/>
            <person name="Hamelin R."/>
            <person name="Burleigh J."/>
            <person name="Smith J."/>
            <person name="Yandell M."/>
            <person name="Nelson C."/>
            <person name="Grigoriev I."/>
            <person name="Davis J."/>
        </authorList>
    </citation>
    <scope>NUCLEOTIDE SEQUENCE</scope>
    <source>
        <strain evidence="5">G11</strain>
    </source>
</reference>
<dbReference type="PROSITE" id="PS50882">
    <property type="entry name" value="YTH"/>
    <property type="match status" value="1"/>
</dbReference>
<dbReference type="InterPro" id="IPR007275">
    <property type="entry name" value="YTH_domain"/>
</dbReference>
<keyword evidence="1" id="KW-0694">RNA-binding</keyword>
<feature type="compositionally biased region" description="Pro residues" evidence="2">
    <location>
        <begin position="15"/>
        <end position="36"/>
    </location>
</feature>
<protein>
    <recommendedName>
        <fullName evidence="7">YTH domain-containing protein</fullName>
    </recommendedName>
</protein>
<dbReference type="GO" id="GO:0000398">
    <property type="term" value="P:mRNA splicing, via spliceosome"/>
    <property type="evidence" value="ECO:0007669"/>
    <property type="project" value="TreeGrafter"/>
</dbReference>
<dbReference type="Gene3D" id="3.10.590.10">
    <property type="entry name" value="ph1033 like domains"/>
    <property type="match status" value="2"/>
</dbReference>
<feature type="domain" description="RRM" evidence="3">
    <location>
        <begin position="424"/>
        <end position="512"/>
    </location>
</feature>
<evidence type="ECO:0000313" key="6">
    <source>
        <dbReference type="Proteomes" id="UP000886653"/>
    </source>
</evidence>
<dbReference type="GO" id="GO:0000381">
    <property type="term" value="P:regulation of alternative mRNA splicing, via spliceosome"/>
    <property type="evidence" value="ECO:0007669"/>
    <property type="project" value="TreeGrafter"/>
</dbReference>
<dbReference type="InterPro" id="IPR012677">
    <property type="entry name" value="Nucleotide-bd_a/b_plait_sf"/>
</dbReference>
<evidence type="ECO:0000313" key="5">
    <source>
        <dbReference type="EMBL" id="KAG0149312.1"/>
    </source>
</evidence>
<dbReference type="Proteomes" id="UP000886653">
    <property type="component" value="Unassembled WGS sequence"/>
</dbReference>
<sequence>MTSSDSHPSSIDPSNLPPPPPPNPTTPPPVHPPPTLASPVRLDQKISGLPLSSSISPDSLLPHHHTPLHFSPTHFQPVMSSPPGYPLPHSPPIYPYPPQSYYHPYNGPYSPSSTHSRQLSNPTSVSSIPPPLTIQPTPYSASIHPNPLSTPTYAPAPYYLPPAPSNYPQPNYHPSQPQPPPSSHSSHAASNLISPGQPFSAYSPNFGSPPPGTDQTAYAQYPTWHEPYPTSSPSYEPAYQHGNMPYLAFRDQPISPPADSAYPLAFSPSTSQIPNHDSYQRTYREHAHASPSPLHSPYTSPGPHTPHTFRSPHRPPVHHHHPHPSPRYGSFAHRPAFSSGSSPPIHGPKSPTSPPVVTEALVRGSLAQAKLRNHHLIKRNTQTGPEPIPITTRHSSTAIGTDKIRHPKPLQRPALPRPPSHSEHALWVGNVPNDASHEELWKFFAGPPTTGSPQSPTSAGVESIHLISRSNCAFVNYLSDDHLQQAILACNGKSLRAFDPRCKPLVCRVRKVEDNVKSGVGAQRIGGMHRSWVRKTQPAPPPLPPALSAPVTEDAFKRTSSASTFHSNGTASAGTASTSSSFLAKHFPRRYFILKSYTEDDLKLSVERSVWASQSHNEPVLDQAFRTSSEGVYLIFSANRSGEFFGYARMAGPIWRPVTRPASVPASPISRPSLGARRASASGSLEHEHEVPELLLPAFECSRVATASPAPLSDIEGLVTPSVPPSNARSLPEPVRAKEQGDGQEGAEAEVEEGGGGSDADSASGTSGRPFEVEWIKVRRLAFHLTRDLKNPFNGHREVKVSRDGTEIEPGVGAELVARIEGLSVGGGGGVGH</sequence>
<gene>
    <name evidence="5" type="ORF">CROQUDRAFT_653888</name>
</gene>
<dbReference type="GO" id="GO:0005654">
    <property type="term" value="C:nucleoplasm"/>
    <property type="evidence" value="ECO:0007669"/>
    <property type="project" value="TreeGrafter"/>
</dbReference>
<dbReference type="CDD" id="cd00590">
    <property type="entry name" value="RRM_SF"/>
    <property type="match status" value="1"/>
</dbReference>
<accession>A0A9P6NS42</accession>
<feature type="domain" description="YTH" evidence="4">
    <location>
        <begin position="589"/>
        <end position="820"/>
    </location>
</feature>